<gene>
    <name evidence="8" type="ORF">HNQ46_001303</name>
</gene>
<feature type="transmembrane region" description="Helical" evidence="7">
    <location>
        <begin position="181"/>
        <end position="201"/>
    </location>
</feature>
<feature type="transmembrane region" description="Helical" evidence="7">
    <location>
        <begin position="42"/>
        <end position="68"/>
    </location>
</feature>
<evidence type="ECO:0000313" key="9">
    <source>
        <dbReference type="Proteomes" id="UP000522163"/>
    </source>
</evidence>
<feature type="transmembrane region" description="Helical" evidence="7">
    <location>
        <begin position="221"/>
        <end position="244"/>
    </location>
</feature>
<dbReference type="GeneID" id="85014845"/>
<keyword evidence="4 7" id="KW-0812">Transmembrane</keyword>
<dbReference type="PRINTS" id="PR00173">
    <property type="entry name" value="EDTRNSPORT"/>
</dbReference>
<evidence type="ECO:0000256" key="3">
    <source>
        <dbReference type="ARBA" id="ARBA00022475"/>
    </source>
</evidence>
<keyword evidence="3" id="KW-1003">Cell membrane</keyword>
<evidence type="ECO:0000256" key="6">
    <source>
        <dbReference type="ARBA" id="ARBA00023136"/>
    </source>
</evidence>
<sequence length="423" mass="44820">MDNVKKKKIALGLQLLIALFLGGAAGYFLPQFASFYQFLGQAFIRLISMLIIPLVLPLVVVAVAEVLGKNHFQKLLGKTFLYFFAVTTGITALFVFASYYLGFGQGVNIGQEGASLEGIATGVKIDEFFLNFIPSNLFKALTDGALLPILIFAIFLGYGVGQLEQEKKEAFLSGTKIWIAAIYKILDAVILLSPVGVFGFIAKDVATTGVDKLVGLGQFVVGMYLGYGVLALVIFPVIAILYKVNYVKLFKSIGDLVTLAFVSGGSSVVLPPLLKRLKKEGYDEAVTDFVVPLGYSFNLEGAAVYFALATVFLANAYGITFTTQALLFTVLLLSLIGKTAATIPSGAIVVLLAAAPQLGLPVEGVALILSVDFFANAGRTALNVVGQALAVAVLDSKKANAEKVEKTAKVENATGKELVANAG</sequence>
<evidence type="ECO:0000256" key="4">
    <source>
        <dbReference type="ARBA" id="ARBA00022692"/>
    </source>
</evidence>
<dbReference type="SUPFAM" id="SSF118215">
    <property type="entry name" value="Proton glutamate symport protein"/>
    <property type="match status" value="1"/>
</dbReference>
<feature type="transmembrane region" description="Helical" evidence="7">
    <location>
        <begin position="80"/>
        <end position="101"/>
    </location>
</feature>
<evidence type="ECO:0000256" key="2">
    <source>
        <dbReference type="ARBA" id="ARBA00022448"/>
    </source>
</evidence>
<dbReference type="InterPro" id="IPR036458">
    <property type="entry name" value="Na:dicarbo_symporter_sf"/>
</dbReference>
<organism evidence="8 9">
    <name type="scientific">Oribacterium sinus</name>
    <dbReference type="NCBI Taxonomy" id="237576"/>
    <lineage>
        <taxon>Bacteria</taxon>
        <taxon>Bacillati</taxon>
        <taxon>Bacillota</taxon>
        <taxon>Clostridia</taxon>
        <taxon>Lachnospirales</taxon>
        <taxon>Lachnospiraceae</taxon>
        <taxon>Oribacterium</taxon>
    </lineage>
</organism>
<dbReference type="Proteomes" id="UP000522163">
    <property type="component" value="Unassembled WGS sequence"/>
</dbReference>
<dbReference type="GO" id="GO:0015293">
    <property type="term" value="F:symporter activity"/>
    <property type="evidence" value="ECO:0007669"/>
    <property type="project" value="UniProtKB-KW"/>
</dbReference>
<reference evidence="8 9" key="1">
    <citation type="submission" date="2020-08" db="EMBL/GenBank/DDBJ databases">
        <title>Genomic Encyclopedia of Type Strains, Phase IV (KMG-IV): sequencing the most valuable type-strain genomes for metagenomic binning, comparative biology and taxonomic classification.</title>
        <authorList>
            <person name="Goeker M."/>
        </authorList>
    </citation>
    <scope>NUCLEOTIDE SEQUENCE [LARGE SCALE GENOMIC DNA]</scope>
    <source>
        <strain evidence="8 9">DSM 17245</strain>
    </source>
</reference>
<dbReference type="Gene3D" id="1.10.3860.10">
    <property type="entry name" value="Sodium:dicarboxylate symporter"/>
    <property type="match status" value="1"/>
</dbReference>
<dbReference type="GO" id="GO:0006835">
    <property type="term" value="P:dicarboxylic acid transport"/>
    <property type="evidence" value="ECO:0007669"/>
    <property type="project" value="TreeGrafter"/>
</dbReference>
<dbReference type="GO" id="GO:0005886">
    <property type="term" value="C:plasma membrane"/>
    <property type="evidence" value="ECO:0007669"/>
    <property type="project" value="UniProtKB-SubCell"/>
</dbReference>
<comment type="caution">
    <text evidence="8">The sequence shown here is derived from an EMBL/GenBank/DDBJ whole genome shotgun (WGS) entry which is preliminary data.</text>
</comment>
<evidence type="ECO:0000313" key="8">
    <source>
        <dbReference type="EMBL" id="MBB6041326.1"/>
    </source>
</evidence>
<dbReference type="PANTHER" id="PTHR42865:SF7">
    <property type="entry name" value="PROTON_GLUTAMATE-ASPARTATE SYMPORTER"/>
    <property type="match status" value="1"/>
</dbReference>
<protein>
    <submittedName>
        <fullName evidence="8">DAACS family dicarboxylate/amino acid:cation (Na+ or H+) symporter/proton glutamate symport protein</fullName>
    </submittedName>
</protein>
<feature type="transmembrane region" description="Helical" evidence="7">
    <location>
        <begin position="326"/>
        <end position="353"/>
    </location>
</feature>
<dbReference type="RefSeq" id="WP_183683935.1">
    <property type="nucleotide sequence ID" value="NZ_JACHHH010000005.1"/>
</dbReference>
<dbReference type="PANTHER" id="PTHR42865">
    <property type="entry name" value="PROTON/GLUTAMATE-ASPARTATE SYMPORTER"/>
    <property type="match status" value="1"/>
</dbReference>
<keyword evidence="6 7" id="KW-0472">Membrane</keyword>
<evidence type="ECO:0000256" key="1">
    <source>
        <dbReference type="ARBA" id="ARBA00004651"/>
    </source>
</evidence>
<comment type="subcellular location">
    <subcellularLocation>
        <location evidence="1">Cell membrane</location>
        <topology evidence="1">Multi-pass membrane protein</topology>
    </subcellularLocation>
</comment>
<dbReference type="Pfam" id="PF00375">
    <property type="entry name" value="SDF"/>
    <property type="match status" value="1"/>
</dbReference>
<evidence type="ECO:0000256" key="7">
    <source>
        <dbReference type="SAM" id="Phobius"/>
    </source>
</evidence>
<dbReference type="AlphaFoldDB" id="A0A7W9SH57"/>
<keyword evidence="2" id="KW-0813">Transport</keyword>
<dbReference type="EMBL" id="JACHHH010000005">
    <property type="protein sequence ID" value="MBB6041326.1"/>
    <property type="molecule type" value="Genomic_DNA"/>
</dbReference>
<name>A0A7W9SH57_9FIRM</name>
<feature type="transmembrane region" description="Helical" evidence="7">
    <location>
        <begin position="294"/>
        <end position="314"/>
    </location>
</feature>
<evidence type="ECO:0000256" key="5">
    <source>
        <dbReference type="ARBA" id="ARBA00022989"/>
    </source>
</evidence>
<accession>A0A7W9SH57</accession>
<keyword evidence="5 7" id="KW-1133">Transmembrane helix</keyword>
<feature type="transmembrane region" description="Helical" evidence="7">
    <location>
        <begin position="256"/>
        <end position="274"/>
    </location>
</feature>
<proteinExistence type="predicted"/>
<feature type="transmembrane region" description="Helical" evidence="7">
    <location>
        <begin position="140"/>
        <end position="160"/>
    </location>
</feature>
<dbReference type="InterPro" id="IPR001991">
    <property type="entry name" value="Na-dicarboxylate_symporter"/>
</dbReference>